<dbReference type="NCBIfam" id="TIGR00224">
    <property type="entry name" value="pckA"/>
    <property type="match status" value="1"/>
</dbReference>
<evidence type="ECO:0000256" key="1">
    <source>
        <dbReference type="ARBA" id="ARBA00004742"/>
    </source>
</evidence>
<dbReference type="GO" id="GO:0005829">
    <property type="term" value="C:cytosol"/>
    <property type="evidence" value="ECO:0007669"/>
    <property type="project" value="TreeGrafter"/>
</dbReference>
<organism evidence="11 12">
    <name type="scientific">Algibacter pectinivorans</name>
    <dbReference type="NCBI Taxonomy" id="870482"/>
    <lineage>
        <taxon>Bacteria</taxon>
        <taxon>Pseudomonadati</taxon>
        <taxon>Bacteroidota</taxon>
        <taxon>Flavobacteriia</taxon>
        <taxon>Flavobacteriales</taxon>
        <taxon>Flavobacteriaceae</taxon>
        <taxon>Algibacter</taxon>
    </lineage>
</organism>
<dbReference type="CDD" id="cd00484">
    <property type="entry name" value="PEPCK_ATP"/>
    <property type="match status" value="1"/>
</dbReference>
<comment type="pathway">
    <text evidence="1 10">Carbohydrate biosynthesis; gluconeogenesis.</text>
</comment>
<evidence type="ECO:0000256" key="9">
    <source>
        <dbReference type="ARBA" id="ARBA00047371"/>
    </source>
</evidence>
<keyword evidence="5 10" id="KW-0547">Nucleotide-binding</keyword>
<dbReference type="SUPFAM" id="SSF53795">
    <property type="entry name" value="PEP carboxykinase-like"/>
    <property type="match status" value="1"/>
</dbReference>
<dbReference type="Gene3D" id="3.40.449.10">
    <property type="entry name" value="Phosphoenolpyruvate Carboxykinase, domain 1"/>
    <property type="match status" value="1"/>
</dbReference>
<feature type="binding site" evidence="10">
    <location>
        <position position="201"/>
    </location>
    <ligand>
        <name>ATP</name>
        <dbReference type="ChEBI" id="CHEBI:30616"/>
    </ligand>
</feature>
<comment type="caution">
    <text evidence="10">Lacks conserved residue(s) required for the propagation of feature annotation.</text>
</comment>
<evidence type="ECO:0000256" key="8">
    <source>
        <dbReference type="ARBA" id="ARBA00023239"/>
    </source>
</evidence>
<dbReference type="PANTHER" id="PTHR30031">
    <property type="entry name" value="PHOSPHOENOLPYRUVATE CARBOXYKINASE ATP"/>
    <property type="match status" value="1"/>
</dbReference>
<feature type="binding site" evidence="10">
    <location>
        <position position="287"/>
    </location>
    <ligand>
        <name>ATP</name>
        <dbReference type="ChEBI" id="CHEBI:30616"/>
    </ligand>
</feature>
<feature type="binding site" evidence="10">
    <location>
        <position position="201"/>
    </location>
    <ligand>
        <name>Mn(2+)</name>
        <dbReference type="ChEBI" id="CHEBI:29035"/>
    </ligand>
</feature>
<protein>
    <recommendedName>
        <fullName evidence="3 10">Phosphoenolpyruvate carboxykinase (ATP)</fullName>
        <shortName evidence="10">PCK</shortName>
        <shortName evidence="10">PEP carboxykinase</shortName>
        <shortName evidence="10">PEPCK</shortName>
        <ecNumber evidence="3 10">4.1.1.49</ecNumber>
    </recommendedName>
</protein>
<evidence type="ECO:0000256" key="2">
    <source>
        <dbReference type="ARBA" id="ARBA00006052"/>
    </source>
</evidence>
<evidence type="ECO:0000313" key="11">
    <source>
        <dbReference type="EMBL" id="SFC86134.1"/>
    </source>
</evidence>
<dbReference type="AlphaFoldDB" id="A0A1I1MKV5"/>
<dbReference type="InterPro" id="IPR001272">
    <property type="entry name" value="PEP_carboxykinase_ATP"/>
</dbReference>
<gene>
    <name evidence="10" type="primary">pckA</name>
    <name evidence="11" type="ORF">SAMN04487987_101349</name>
</gene>
<dbReference type="HAMAP" id="MF_00453">
    <property type="entry name" value="PEPCK_ATP"/>
    <property type="match status" value="1"/>
</dbReference>
<dbReference type="Pfam" id="PF01293">
    <property type="entry name" value="PEPCK_ATP"/>
    <property type="match status" value="1"/>
</dbReference>
<evidence type="ECO:0000256" key="4">
    <source>
        <dbReference type="ARBA" id="ARBA00022432"/>
    </source>
</evidence>
<dbReference type="EC" id="4.1.1.49" evidence="3 10"/>
<feature type="binding site" evidence="10">
    <location>
        <begin position="237"/>
        <end position="245"/>
    </location>
    <ligand>
        <name>ATP</name>
        <dbReference type="ChEBI" id="CHEBI:30616"/>
    </ligand>
</feature>
<feature type="binding site" evidence="10">
    <location>
        <position position="195"/>
    </location>
    <ligand>
        <name>substrate</name>
    </ligand>
</feature>
<dbReference type="STRING" id="870482.SAMN04487987_101349"/>
<evidence type="ECO:0000313" key="12">
    <source>
        <dbReference type="Proteomes" id="UP000199439"/>
    </source>
</evidence>
<dbReference type="FunFam" id="2.170.8.10:FF:000001">
    <property type="entry name" value="Phosphoenolpyruvate carboxykinase (ATP)"/>
    <property type="match status" value="1"/>
</dbReference>
<accession>A0A1I1MKV5</accession>
<feature type="binding site" evidence="10">
    <location>
        <position position="201"/>
    </location>
    <ligand>
        <name>substrate</name>
    </ligand>
</feature>
<evidence type="ECO:0000256" key="6">
    <source>
        <dbReference type="ARBA" id="ARBA00022793"/>
    </source>
</evidence>
<feature type="binding site" evidence="10">
    <location>
        <position position="258"/>
    </location>
    <ligand>
        <name>Mn(2+)</name>
        <dbReference type="ChEBI" id="CHEBI:29035"/>
    </ligand>
</feature>
<keyword evidence="10" id="KW-0963">Cytoplasm</keyword>
<reference evidence="12" key="1">
    <citation type="submission" date="2016-10" db="EMBL/GenBank/DDBJ databases">
        <authorList>
            <person name="Varghese N."/>
            <person name="Submissions S."/>
        </authorList>
    </citation>
    <scope>NUCLEOTIDE SEQUENCE [LARGE SCALE GENOMIC DNA]</scope>
    <source>
        <strain evidence="12">DSM 25730</strain>
    </source>
</reference>
<evidence type="ECO:0000256" key="7">
    <source>
        <dbReference type="ARBA" id="ARBA00022840"/>
    </source>
</evidence>
<dbReference type="NCBIfam" id="NF006820">
    <property type="entry name" value="PRK09344.1-2"/>
    <property type="match status" value="1"/>
</dbReference>
<sequence length="538" mass="59799">MGNNSEVTKTIALEKYGIKKAHVNYQLTPEELHDITVSKGLGVEAASGALAVDTGEFTGRSPKDRFIVKDDVTKDKIWWGDVNIPFEPHAFDKLYNKVVDYLSEKELFVRDCYACADENYKLKIRVINEYPWSNQFAYNMFLRPTEAELEDFNPEWTIVNAPGFMAVAEEDGTRQHNFAILNFTKKIALIGGTGYTGEIKKGIFSALNFILPVFKNTMPMHCSANVGKDGDTAIFFGLSGTGKTTLSTDPNRSLIGDDEHGWTNENTVFNFEGGCYAKVINLSRDNEPEIFDAIKKGAILENVILNDKGDVDFADTSITQNTRVSYPIHHIENIQVPSIGKNPKNIFFLTADAFGVIPPISKLTPSQAAYHFISGYTAKVAGTEAGVKEPVPSFSACFGAPFMPLHPAKYAEMLSDKMIKAGVNVWLVNTGWTGGPYGVGTRMKLKYTRAMINAVLNGDLGLYNYDDYHIHSVFGVAQPRSCPGVPTSVLSPRSTWNDDEAYYTTAFKLTNAFRENFKKFEAHCTEEIRRGGPQRYAF</sequence>
<evidence type="ECO:0000256" key="3">
    <source>
        <dbReference type="ARBA" id="ARBA00012363"/>
    </source>
</evidence>
<keyword evidence="7 10" id="KW-0067">ATP-binding</keyword>
<dbReference type="UniPathway" id="UPA00138"/>
<dbReference type="GO" id="GO:0004612">
    <property type="term" value="F:phosphoenolpyruvate carboxykinase (ATP) activity"/>
    <property type="evidence" value="ECO:0007669"/>
    <property type="project" value="UniProtKB-UniRule"/>
</dbReference>
<dbReference type="GO" id="GO:0005524">
    <property type="term" value="F:ATP binding"/>
    <property type="evidence" value="ECO:0007669"/>
    <property type="project" value="UniProtKB-UniRule"/>
</dbReference>
<name>A0A1I1MKV5_9FLAO</name>
<keyword evidence="10" id="KW-0464">Manganese</keyword>
<keyword evidence="8 10" id="KW-0456">Lyase</keyword>
<keyword evidence="12" id="KW-1185">Reference proteome</keyword>
<comment type="cofactor">
    <cofactor evidence="10">
        <name>Mn(2+)</name>
        <dbReference type="ChEBI" id="CHEBI:29035"/>
    </cofactor>
    <text evidence="10">Binds 1 Mn(2+) ion per subunit.</text>
</comment>
<keyword evidence="11" id="KW-0418">Kinase</keyword>
<comment type="subcellular location">
    <subcellularLocation>
        <location evidence="10">Cytoplasm</location>
    </subcellularLocation>
</comment>
<comment type="similarity">
    <text evidence="2 10">Belongs to the phosphoenolpyruvate carboxykinase (ATP) family.</text>
</comment>
<dbReference type="GO" id="GO:0046872">
    <property type="term" value="F:metal ion binding"/>
    <property type="evidence" value="ECO:0007669"/>
    <property type="project" value="UniProtKB-KW"/>
</dbReference>
<feature type="binding site" evidence="10">
    <location>
        <position position="323"/>
    </location>
    <ligand>
        <name>substrate</name>
    </ligand>
</feature>
<dbReference type="GO" id="GO:0006094">
    <property type="term" value="P:gluconeogenesis"/>
    <property type="evidence" value="ECO:0007669"/>
    <property type="project" value="UniProtKB-UniRule"/>
</dbReference>
<keyword evidence="10" id="KW-0479">Metal-binding</keyword>
<feature type="binding site" evidence="10">
    <location>
        <position position="323"/>
    </location>
    <ligand>
        <name>ATP</name>
        <dbReference type="ChEBI" id="CHEBI:30616"/>
    </ligand>
</feature>
<dbReference type="EMBL" id="FOMI01000001">
    <property type="protein sequence ID" value="SFC86134.1"/>
    <property type="molecule type" value="Genomic_DNA"/>
</dbReference>
<dbReference type="RefSeq" id="WP_092848259.1">
    <property type="nucleotide sequence ID" value="NZ_FOMI01000001.1"/>
</dbReference>
<feature type="binding site" evidence="10">
    <location>
        <position position="221"/>
    </location>
    <ligand>
        <name>Mn(2+)</name>
        <dbReference type="ChEBI" id="CHEBI:29035"/>
    </ligand>
</feature>
<feature type="binding site" evidence="10">
    <location>
        <position position="448"/>
    </location>
    <ligand>
        <name>ATP</name>
        <dbReference type="ChEBI" id="CHEBI:30616"/>
    </ligand>
</feature>
<evidence type="ECO:0000256" key="10">
    <source>
        <dbReference type="HAMAP-Rule" id="MF_00453"/>
    </source>
</evidence>
<dbReference type="OrthoDB" id="9806325at2"/>
<comment type="catalytic activity">
    <reaction evidence="9 10">
        <text>oxaloacetate + ATP = phosphoenolpyruvate + ADP + CO2</text>
        <dbReference type="Rhea" id="RHEA:18617"/>
        <dbReference type="ChEBI" id="CHEBI:16452"/>
        <dbReference type="ChEBI" id="CHEBI:16526"/>
        <dbReference type="ChEBI" id="CHEBI:30616"/>
        <dbReference type="ChEBI" id="CHEBI:58702"/>
        <dbReference type="ChEBI" id="CHEBI:456216"/>
        <dbReference type="EC" id="4.1.1.49"/>
    </reaction>
</comment>
<feature type="binding site" evidence="10">
    <location>
        <position position="60"/>
    </location>
    <ligand>
        <name>substrate</name>
    </ligand>
</feature>
<proteinExistence type="inferred from homology"/>
<keyword evidence="11" id="KW-0670">Pyruvate</keyword>
<dbReference type="SUPFAM" id="SSF68923">
    <property type="entry name" value="PEP carboxykinase N-terminal domain"/>
    <property type="match status" value="1"/>
</dbReference>
<keyword evidence="6 10" id="KW-0210">Decarboxylase</keyword>
<comment type="function">
    <text evidence="10">Involved in the gluconeogenesis. Catalyzes the conversion of oxaloacetate (OAA) to phosphoenolpyruvate (PEP) through direct phosphoryl transfer between the nucleoside triphosphate and OAA.</text>
</comment>
<dbReference type="Proteomes" id="UP000199439">
    <property type="component" value="Unassembled WGS sequence"/>
</dbReference>
<keyword evidence="4 10" id="KW-0312">Gluconeogenesis</keyword>
<dbReference type="InterPro" id="IPR013035">
    <property type="entry name" value="PEP_carboxykinase_C"/>
</dbReference>
<dbReference type="GO" id="GO:0016301">
    <property type="term" value="F:kinase activity"/>
    <property type="evidence" value="ECO:0007669"/>
    <property type="project" value="UniProtKB-KW"/>
</dbReference>
<dbReference type="PIRSF" id="PIRSF006294">
    <property type="entry name" value="PEP_crbxkin"/>
    <property type="match status" value="1"/>
</dbReference>
<dbReference type="InterPro" id="IPR008210">
    <property type="entry name" value="PEP_carboxykinase_N"/>
</dbReference>
<evidence type="ECO:0000256" key="5">
    <source>
        <dbReference type="ARBA" id="ARBA00022741"/>
    </source>
</evidence>
<dbReference type="Gene3D" id="2.170.8.10">
    <property type="entry name" value="Phosphoenolpyruvate Carboxykinase, domain 2"/>
    <property type="match status" value="1"/>
</dbReference>
<keyword evidence="11" id="KW-0808">Transferase</keyword>
<dbReference type="PANTHER" id="PTHR30031:SF0">
    <property type="entry name" value="PHOSPHOENOLPYRUVATE CARBOXYKINASE (ATP)"/>
    <property type="match status" value="1"/>
</dbReference>
<feature type="binding site" evidence="10">
    <location>
        <position position="221"/>
    </location>
    <ligand>
        <name>ATP</name>
        <dbReference type="ChEBI" id="CHEBI:30616"/>
    </ligand>
</feature>
<dbReference type="Gene3D" id="3.90.228.20">
    <property type="match status" value="1"/>
</dbReference>
<dbReference type="NCBIfam" id="NF006821">
    <property type="entry name" value="PRK09344.1-3"/>
    <property type="match status" value="1"/>
</dbReference>